<proteinExistence type="predicted"/>
<dbReference type="Proteomes" id="UP001610861">
    <property type="component" value="Unassembled WGS sequence"/>
</dbReference>
<organism evidence="2 3">
    <name type="scientific">Microbacterium alkaliflavum</name>
    <dbReference type="NCBI Taxonomy" id="3248839"/>
    <lineage>
        <taxon>Bacteria</taxon>
        <taxon>Bacillati</taxon>
        <taxon>Actinomycetota</taxon>
        <taxon>Actinomycetes</taxon>
        <taxon>Micrococcales</taxon>
        <taxon>Microbacteriaceae</taxon>
        <taxon>Microbacterium</taxon>
    </lineage>
</organism>
<sequence length="221" mass="23585">MDLIVRMLPLALAIAFSSVPILAALMILLSPNAKRSAVPFLIGFVAGMFAVVSLCTVFTQLVPSARLPRREDHIVGQFEIVVGIALVLLGLFALWRSRRSTEHSIPDWLKSTEKLGPWSAFGLALLLNIRPKSLLIAVAAGLTLRADAQSVGEAIVALAVYTAIGASTVAIPIIAAASSPQRVQPRLVRGREWLVRNGEVVASIILLLIGVLVIGAGFERL</sequence>
<feature type="transmembrane region" description="Helical" evidence="1">
    <location>
        <begin position="154"/>
        <end position="177"/>
    </location>
</feature>
<dbReference type="EMBL" id="JBIQWL010000011">
    <property type="protein sequence ID" value="MFH8252649.1"/>
    <property type="molecule type" value="Genomic_DNA"/>
</dbReference>
<name>A0ABW7QCS3_9MICO</name>
<evidence type="ECO:0000313" key="3">
    <source>
        <dbReference type="Proteomes" id="UP001610861"/>
    </source>
</evidence>
<gene>
    <name evidence="2" type="ORF">ACH3VR_19940</name>
</gene>
<protein>
    <submittedName>
        <fullName evidence="2">GAP family protein</fullName>
    </submittedName>
</protein>
<keyword evidence="1" id="KW-0472">Membrane</keyword>
<keyword evidence="3" id="KW-1185">Reference proteome</keyword>
<feature type="transmembrane region" description="Helical" evidence="1">
    <location>
        <begin position="198"/>
        <end position="218"/>
    </location>
</feature>
<reference evidence="2 3" key="1">
    <citation type="submission" date="2024-09" db="EMBL/GenBank/DDBJ databases">
        <authorList>
            <person name="Pan X."/>
        </authorList>
    </citation>
    <scope>NUCLEOTIDE SEQUENCE [LARGE SCALE GENOMIC DNA]</scope>
    <source>
        <strain evidence="2 3">B2969</strain>
    </source>
</reference>
<accession>A0ABW7QCS3</accession>
<comment type="caution">
    <text evidence="2">The sequence shown here is derived from an EMBL/GenBank/DDBJ whole genome shotgun (WGS) entry which is preliminary data.</text>
</comment>
<feature type="transmembrane region" description="Helical" evidence="1">
    <location>
        <begin position="74"/>
        <end position="95"/>
    </location>
</feature>
<evidence type="ECO:0000313" key="2">
    <source>
        <dbReference type="EMBL" id="MFH8252649.1"/>
    </source>
</evidence>
<keyword evidence="1" id="KW-0812">Transmembrane</keyword>
<dbReference type="InterPro" id="IPR021315">
    <property type="entry name" value="Gap/Sap"/>
</dbReference>
<keyword evidence="1" id="KW-1133">Transmembrane helix</keyword>
<evidence type="ECO:0000256" key="1">
    <source>
        <dbReference type="SAM" id="Phobius"/>
    </source>
</evidence>
<dbReference type="RefSeq" id="WP_397558078.1">
    <property type="nucleotide sequence ID" value="NZ_JBIQWL010000011.1"/>
</dbReference>
<feature type="transmembrane region" description="Helical" evidence="1">
    <location>
        <begin position="40"/>
        <end position="62"/>
    </location>
</feature>
<feature type="transmembrane region" description="Helical" evidence="1">
    <location>
        <begin position="6"/>
        <end position="28"/>
    </location>
</feature>
<dbReference type="Pfam" id="PF11139">
    <property type="entry name" value="SfLAP"/>
    <property type="match status" value="1"/>
</dbReference>